<dbReference type="AlphaFoldDB" id="A0A3M6VNZ8"/>
<sequence length="76" mass="8252">MEEECVVHDARILLDKLSSEGRGGLTGGTSSYKRLDQLQSRVGIKAFASEMLNNAKVVAIRYDVSSNAGLHKQQSS</sequence>
<organism evidence="1 2">
    <name type="scientific">Peronospora effusa</name>
    <dbReference type="NCBI Taxonomy" id="542832"/>
    <lineage>
        <taxon>Eukaryota</taxon>
        <taxon>Sar</taxon>
        <taxon>Stramenopiles</taxon>
        <taxon>Oomycota</taxon>
        <taxon>Peronosporomycetes</taxon>
        <taxon>Peronosporales</taxon>
        <taxon>Peronosporaceae</taxon>
        <taxon>Peronospora</taxon>
    </lineage>
</organism>
<keyword evidence="2" id="KW-1185">Reference proteome</keyword>
<proteinExistence type="predicted"/>
<evidence type="ECO:0000313" key="2">
    <source>
        <dbReference type="Proteomes" id="UP000282087"/>
    </source>
</evidence>
<evidence type="ECO:0000313" key="1">
    <source>
        <dbReference type="EMBL" id="RMX66090.1"/>
    </source>
</evidence>
<reference evidence="1 2" key="1">
    <citation type="submission" date="2018-06" db="EMBL/GenBank/DDBJ databases">
        <title>Comparative genomics of downy mildews reveals potential adaptations to biotrophy.</title>
        <authorList>
            <person name="Fletcher K."/>
            <person name="Klosterman S.J."/>
            <person name="Derevnina L."/>
            <person name="Martin F."/>
            <person name="Koike S."/>
            <person name="Reyes Chin-Wo S."/>
            <person name="Mou B."/>
            <person name="Michelmore R."/>
        </authorList>
    </citation>
    <scope>NUCLEOTIDE SEQUENCE [LARGE SCALE GENOMIC DNA]</scope>
    <source>
        <strain evidence="1 2">R14</strain>
    </source>
</reference>
<protein>
    <submittedName>
        <fullName evidence="1">Uncharacterized protein</fullName>
    </submittedName>
</protein>
<dbReference type="EMBL" id="QLLG01000216">
    <property type="protein sequence ID" value="RMX66090.1"/>
    <property type="molecule type" value="Genomic_DNA"/>
</dbReference>
<accession>A0A3M6VNZ8</accession>
<dbReference type="Proteomes" id="UP000282087">
    <property type="component" value="Unassembled WGS sequence"/>
</dbReference>
<name>A0A3M6VNZ8_9STRA</name>
<comment type="caution">
    <text evidence="1">The sequence shown here is derived from an EMBL/GenBank/DDBJ whole genome shotgun (WGS) entry which is preliminary data.</text>
</comment>
<gene>
    <name evidence="1" type="ORF">DD238_002946</name>
</gene>